<sequence length="158" mass="18811">MKYYSAIDRFFNKFRKKGFLLYATLVIAATAYSFYSISNLPDVKELEQLKEQKRKKEQLKKSETDKKKEVKAEEEEEEQKDAETKKLKESESPSKKSSSLFVDEELSKDHSKIDNWSRRELHSYLSRHKIYPDLDTSLEDLIEQVKVIYYENKVAHFI</sequence>
<feature type="region of interest" description="Disordered" evidence="1">
    <location>
        <begin position="51"/>
        <end position="110"/>
    </location>
</feature>
<comment type="caution">
    <text evidence="2">The sequence shown here is derived from an EMBL/GenBank/DDBJ whole genome shotgun (WGS) entry which is preliminary data.</text>
</comment>
<organism evidence="2 3">
    <name type="scientific">[Candida] railenensis</name>
    <dbReference type="NCBI Taxonomy" id="45579"/>
    <lineage>
        <taxon>Eukaryota</taxon>
        <taxon>Fungi</taxon>
        <taxon>Dikarya</taxon>
        <taxon>Ascomycota</taxon>
        <taxon>Saccharomycotina</taxon>
        <taxon>Pichiomycetes</taxon>
        <taxon>Debaryomycetaceae</taxon>
        <taxon>Kurtzmaniella</taxon>
    </lineage>
</organism>
<evidence type="ECO:0000313" key="3">
    <source>
        <dbReference type="Proteomes" id="UP000837801"/>
    </source>
</evidence>
<evidence type="ECO:0000256" key="1">
    <source>
        <dbReference type="SAM" id="MobiDB-lite"/>
    </source>
</evidence>
<protein>
    <submittedName>
        <fullName evidence="2">Uncharacterized protein</fullName>
    </submittedName>
</protein>
<dbReference type="OrthoDB" id="4010891at2759"/>
<gene>
    <name evidence="2" type="ORF">CLIB1423_22S01332</name>
</gene>
<feature type="compositionally biased region" description="Basic and acidic residues" evidence="1">
    <location>
        <begin position="59"/>
        <end position="71"/>
    </location>
</feature>
<dbReference type="EMBL" id="CAKXYY010000022">
    <property type="protein sequence ID" value="CAH2355170.1"/>
    <property type="molecule type" value="Genomic_DNA"/>
</dbReference>
<dbReference type="AlphaFoldDB" id="A0A9P0QU97"/>
<evidence type="ECO:0000313" key="2">
    <source>
        <dbReference type="EMBL" id="CAH2355170.1"/>
    </source>
</evidence>
<keyword evidence="3" id="KW-1185">Reference proteome</keyword>
<accession>A0A9P0QU97</accession>
<name>A0A9P0QU97_9ASCO</name>
<reference evidence="2" key="1">
    <citation type="submission" date="2022-03" db="EMBL/GenBank/DDBJ databases">
        <authorList>
            <person name="Legras J.-L."/>
            <person name="Devillers H."/>
            <person name="Grondin C."/>
        </authorList>
    </citation>
    <scope>NUCLEOTIDE SEQUENCE</scope>
    <source>
        <strain evidence="2">CLIB 1423</strain>
    </source>
</reference>
<proteinExistence type="predicted"/>
<dbReference type="Proteomes" id="UP000837801">
    <property type="component" value="Unassembled WGS sequence"/>
</dbReference>
<feature type="compositionally biased region" description="Basic and acidic residues" evidence="1">
    <location>
        <begin position="81"/>
        <end position="94"/>
    </location>
</feature>